<dbReference type="Gene3D" id="3.30.300.30">
    <property type="match status" value="1"/>
</dbReference>
<dbReference type="InterPro" id="IPR020845">
    <property type="entry name" value="AMP-binding_CS"/>
</dbReference>
<dbReference type="Gene3D" id="3.40.50.12780">
    <property type="entry name" value="N-terminal domain of ligase-like"/>
    <property type="match status" value="1"/>
</dbReference>
<dbReference type="InterPro" id="IPR036736">
    <property type="entry name" value="ACP-like_sf"/>
</dbReference>
<keyword evidence="3" id="KW-0436">Ligase</keyword>
<dbReference type="PROSITE" id="PS50075">
    <property type="entry name" value="CARRIER"/>
    <property type="match status" value="1"/>
</dbReference>
<dbReference type="GO" id="GO:0044550">
    <property type="term" value="P:secondary metabolite biosynthetic process"/>
    <property type="evidence" value="ECO:0007669"/>
    <property type="project" value="TreeGrafter"/>
</dbReference>
<evidence type="ECO:0000313" key="4">
    <source>
        <dbReference type="Proteomes" id="UP000310822"/>
    </source>
</evidence>
<dbReference type="Pfam" id="PF00550">
    <property type="entry name" value="PP-binding"/>
    <property type="match status" value="1"/>
</dbReference>
<accession>A0AAJ5P4R2</accession>
<dbReference type="InterPro" id="IPR042099">
    <property type="entry name" value="ANL_N_sf"/>
</dbReference>
<dbReference type="Pfam" id="PF00501">
    <property type="entry name" value="AMP-binding"/>
    <property type="match status" value="1"/>
</dbReference>
<evidence type="ECO:0000313" key="3">
    <source>
        <dbReference type="EMBL" id="VNB69724.1"/>
    </source>
</evidence>
<dbReference type="RefSeq" id="WP_137996151.1">
    <property type="nucleotide sequence ID" value="NZ_JAQGDL010000007.1"/>
</dbReference>
<dbReference type="SUPFAM" id="SSF47336">
    <property type="entry name" value="ACP-like"/>
    <property type="match status" value="1"/>
</dbReference>
<gene>
    <name evidence="3" type="primary">lgrA</name>
    <name evidence="3" type="ORF">SAMEA2783718_02115</name>
</gene>
<feature type="domain" description="Carrier" evidence="2">
    <location>
        <begin position="491"/>
        <end position="568"/>
    </location>
</feature>
<organism evidence="3 4">
    <name type="scientific">Streptococcus pneumoniae</name>
    <dbReference type="NCBI Taxonomy" id="1313"/>
    <lineage>
        <taxon>Bacteria</taxon>
        <taxon>Bacillati</taxon>
        <taxon>Bacillota</taxon>
        <taxon>Bacilli</taxon>
        <taxon>Lactobacillales</taxon>
        <taxon>Streptococcaceae</taxon>
        <taxon>Streptococcus</taxon>
    </lineage>
</organism>
<keyword evidence="1" id="KW-0175">Coiled coil</keyword>
<dbReference type="SMART" id="SM01294">
    <property type="entry name" value="PKS_PP_betabranch"/>
    <property type="match status" value="1"/>
</dbReference>
<evidence type="ECO:0000256" key="1">
    <source>
        <dbReference type="SAM" id="Coils"/>
    </source>
</evidence>
<dbReference type="GO" id="GO:0005737">
    <property type="term" value="C:cytoplasm"/>
    <property type="evidence" value="ECO:0007669"/>
    <property type="project" value="TreeGrafter"/>
</dbReference>
<dbReference type="GO" id="GO:0043041">
    <property type="term" value="P:amino acid activation for nonribosomal peptide biosynthetic process"/>
    <property type="evidence" value="ECO:0007669"/>
    <property type="project" value="TreeGrafter"/>
</dbReference>
<dbReference type="PANTHER" id="PTHR45527:SF1">
    <property type="entry name" value="FATTY ACID SYNTHASE"/>
    <property type="match status" value="1"/>
</dbReference>
<proteinExistence type="predicted"/>
<feature type="coiled-coil region" evidence="1">
    <location>
        <begin position="486"/>
        <end position="513"/>
    </location>
</feature>
<dbReference type="InterPro" id="IPR009081">
    <property type="entry name" value="PP-bd_ACP"/>
</dbReference>
<reference evidence="3 4" key="1">
    <citation type="submission" date="2019-04" db="EMBL/GenBank/DDBJ databases">
        <authorList>
            <consortium name="Pathogen Informatics"/>
        </authorList>
    </citation>
    <scope>NUCLEOTIDE SEQUENCE [LARGE SCALE GENOMIC DNA]</scope>
    <source>
        <strain evidence="3 4">GPSC54</strain>
    </source>
</reference>
<comment type="caution">
    <text evidence="3">The sequence shown here is derived from an EMBL/GenBank/DDBJ whole genome shotgun (WGS) entry which is preliminary data.</text>
</comment>
<dbReference type="SUPFAM" id="SSF56801">
    <property type="entry name" value="Acetyl-CoA synthetase-like"/>
    <property type="match status" value="1"/>
</dbReference>
<dbReference type="GO" id="GO:0031177">
    <property type="term" value="F:phosphopantetheine binding"/>
    <property type="evidence" value="ECO:0007669"/>
    <property type="project" value="TreeGrafter"/>
</dbReference>
<dbReference type="PROSITE" id="PS00455">
    <property type="entry name" value="AMP_BINDING"/>
    <property type="match status" value="1"/>
</dbReference>
<dbReference type="EMBL" id="CAASIK010000019">
    <property type="protein sequence ID" value="VNB69724.1"/>
    <property type="molecule type" value="Genomic_DNA"/>
</dbReference>
<sequence length="998" mass="115537">MTISNVILKLEESATHFPKKTAIYGINKNFTYEEVQLTTSFFSNYLGKIVGKNKNIGLILDHSENIIISFFSILKSNNTYVPFSTKTNFSRIKEIIDDLNINFLITDNHNFTTIQEKFKGKYIINIDDYLDISQIPSNYNKVIEDNETQDIVYIMHTSGSTGKPKGVKVTVNNLNYITENVQRITPCDEDSTLLFMTPYTFDVSITEICGWVYNGGAVVCRDLNSNTWFDDIREVLYKYNITHIAACPSVFSTMMNIYSNEINIFNDLKFVVLAGERFSLNIHKVWKESNWSFRLFNAYGPTEATVYCTLYELSKESSYDEIPIGTPLQGVEYIIDENTSELLISGQGITNGYSDYENTSKYFINVNDGLYYKTGDLVELNGGLLYFKGRNDNQIQLNGMRVELGEIENRIEEIEYVDQSKVIYKNNKIIAFIKTKYLDEEYFRNYFSQNFEKHIIPNNFHLVSEFPLNQSKKVDKDRLIYNFLATEESDSKLNALELEIKELFENVLAIGKEKITKSSNFFNLGGDSLLSVLLLMGLEERFDISITLSDIYNYPMIEQLSKYIDSLKKNKNIDDVLKKNDNIKIDIKSTTAELKNVENYIYRSGQIVSKYETLHLQRVYYYDNFESFIEFEYVFPKGEAFEVVVGLINDLIANVTMLRTGFIFEDDKLYFVEKTMENLDSIPIFDVSCQSIDYISNIKKNIKMLLMDSRKKGGLLNSLILLKNDKQYTLTGLMDHSIADASTPATILEIISNLKNEQKINSVSTYYDYIKLIQKNNNMNEIMKSSFYQDLVKCGEDSEFDIKKMESGLNVYKVDLESDAKSLSTQQINLFLAYNIGQYLLKLFNQHSIVIKCLANGKDYLGAEYKYTLGDFHTSIYIVVYKDENYLDYKKRVEDSIKTNYVEKVFRPAYVYGSNYPIKNNDQKLLKNSLRYTTNTSIDFLGIIKECDLERYAKSVKQSLYQLTKIDDTLYVTVYLVSNQLVIYTNKDFLDFDTFVKL</sequence>
<dbReference type="Proteomes" id="UP000310822">
    <property type="component" value="Unassembled WGS sequence"/>
</dbReference>
<dbReference type="Gene3D" id="1.10.1200.10">
    <property type="entry name" value="ACP-like"/>
    <property type="match status" value="1"/>
</dbReference>
<dbReference type="AlphaFoldDB" id="A0AAJ5P4R2"/>
<dbReference type="GO" id="GO:0016874">
    <property type="term" value="F:ligase activity"/>
    <property type="evidence" value="ECO:0007669"/>
    <property type="project" value="UniProtKB-KW"/>
</dbReference>
<protein>
    <submittedName>
        <fullName evidence="3">Long-chain-fatty-acid--CoA ligase</fullName>
    </submittedName>
</protein>
<dbReference type="InterPro" id="IPR000873">
    <property type="entry name" value="AMP-dep_synth/lig_dom"/>
</dbReference>
<name>A0AAJ5P4R2_STREE</name>
<dbReference type="PANTHER" id="PTHR45527">
    <property type="entry name" value="NONRIBOSOMAL PEPTIDE SYNTHETASE"/>
    <property type="match status" value="1"/>
</dbReference>
<dbReference type="InterPro" id="IPR045851">
    <property type="entry name" value="AMP-bd_C_sf"/>
</dbReference>
<evidence type="ECO:0000259" key="2">
    <source>
        <dbReference type="PROSITE" id="PS50075"/>
    </source>
</evidence>